<protein>
    <submittedName>
        <fullName evidence="2">Uncharacterized protein</fullName>
    </submittedName>
</protein>
<feature type="transmembrane region" description="Helical" evidence="1">
    <location>
        <begin position="31"/>
        <end position="58"/>
    </location>
</feature>
<reference evidence="2" key="1">
    <citation type="submission" date="2014-09" db="EMBL/GenBank/DDBJ databases">
        <authorList>
            <person name="Magalhaes I.L.F."/>
            <person name="Oliveira U."/>
            <person name="Santos F.R."/>
            <person name="Vidigal T.H.D.A."/>
            <person name="Brescovit A.D."/>
            <person name="Santos A.J."/>
        </authorList>
    </citation>
    <scope>NUCLEOTIDE SEQUENCE</scope>
    <source>
        <tissue evidence="2">Shoot tissue taken approximately 20 cm above the soil surface</tissue>
    </source>
</reference>
<evidence type="ECO:0000313" key="2">
    <source>
        <dbReference type="EMBL" id="JAD57948.1"/>
    </source>
</evidence>
<reference evidence="2" key="2">
    <citation type="journal article" date="2015" name="Data Brief">
        <title>Shoot transcriptome of the giant reed, Arundo donax.</title>
        <authorList>
            <person name="Barrero R.A."/>
            <person name="Guerrero F.D."/>
            <person name="Moolhuijzen P."/>
            <person name="Goolsby J.A."/>
            <person name="Tidwell J."/>
            <person name="Bellgard S.E."/>
            <person name="Bellgard M.I."/>
        </authorList>
    </citation>
    <scope>NUCLEOTIDE SEQUENCE</scope>
    <source>
        <tissue evidence="2">Shoot tissue taken approximately 20 cm above the soil surface</tissue>
    </source>
</reference>
<name>A0A0A9B715_ARUDO</name>
<sequence>MDAIVFLLALVLYLFLQSCLAYQILFILLCDLFSACGICIILRSYFLSYFHLNAFYLWPLRISRMFDLVFECKTKTIQKERQIL</sequence>
<keyword evidence="1" id="KW-0812">Transmembrane</keyword>
<dbReference type="EMBL" id="GBRH01239947">
    <property type="protein sequence ID" value="JAD57948.1"/>
    <property type="molecule type" value="Transcribed_RNA"/>
</dbReference>
<accession>A0A0A9B715</accession>
<keyword evidence="1" id="KW-0472">Membrane</keyword>
<evidence type="ECO:0000256" key="1">
    <source>
        <dbReference type="SAM" id="Phobius"/>
    </source>
</evidence>
<organism evidence="2">
    <name type="scientific">Arundo donax</name>
    <name type="common">Giant reed</name>
    <name type="synonym">Donax arundinaceus</name>
    <dbReference type="NCBI Taxonomy" id="35708"/>
    <lineage>
        <taxon>Eukaryota</taxon>
        <taxon>Viridiplantae</taxon>
        <taxon>Streptophyta</taxon>
        <taxon>Embryophyta</taxon>
        <taxon>Tracheophyta</taxon>
        <taxon>Spermatophyta</taxon>
        <taxon>Magnoliopsida</taxon>
        <taxon>Liliopsida</taxon>
        <taxon>Poales</taxon>
        <taxon>Poaceae</taxon>
        <taxon>PACMAD clade</taxon>
        <taxon>Arundinoideae</taxon>
        <taxon>Arundineae</taxon>
        <taxon>Arundo</taxon>
    </lineage>
</organism>
<dbReference type="AlphaFoldDB" id="A0A0A9B715"/>
<keyword evidence="1" id="KW-1133">Transmembrane helix</keyword>
<proteinExistence type="predicted"/>